<protein>
    <submittedName>
        <fullName evidence="3">Transcriptional regulator, MerR family</fullName>
    </submittedName>
</protein>
<dbReference type="EMBL" id="CP001990">
    <property type="protein sequence ID" value="ADE72570.1"/>
    <property type="molecule type" value="Genomic_DNA"/>
</dbReference>
<evidence type="ECO:0000256" key="1">
    <source>
        <dbReference type="ARBA" id="ARBA00023125"/>
    </source>
</evidence>
<dbReference type="GO" id="GO:0003677">
    <property type="term" value="F:DNA binding"/>
    <property type="evidence" value="ECO:0007669"/>
    <property type="project" value="UniProtKB-KW"/>
</dbReference>
<dbReference type="KEGG" id="bmq:BMQ_pBM70028"/>
<name>D5E445_PRIM1</name>
<dbReference type="GO" id="GO:0003700">
    <property type="term" value="F:DNA-binding transcription factor activity"/>
    <property type="evidence" value="ECO:0007669"/>
    <property type="project" value="InterPro"/>
</dbReference>
<organism evidence="3 4">
    <name type="scientific">Priestia megaterium (strain ATCC 12872 / QMB1551)</name>
    <name type="common">Bacillus megaterium</name>
    <dbReference type="NCBI Taxonomy" id="545693"/>
    <lineage>
        <taxon>Bacteria</taxon>
        <taxon>Bacillati</taxon>
        <taxon>Bacillota</taxon>
        <taxon>Bacilli</taxon>
        <taxon>Bacillales</taxon>
        <taxon>Bacillaceae</taxon>
        <taxon>Priestia</taxon>
    </lineage>
</organism>
<accession>D5E445</accession>
<gene>
    <name evidence="3" type="ordered locus">BMQ_pBM70028</name>
</gene>
<dbReference type="CDD" id="cd01106">
    <property type="entry name" value="HTH_TipAL-Mta"/>
    <property type="match status" value="1"/>
</dbReference>
<proteinExistence type="predicted"/>
<evidence type="ECO:0000259" key="2">
    <source>
        <dbReference type="PROSITE" id="PS50937"/>
    </source>
</evidence>
<dbReference type="RefSeq" id="WP_013059959.1">
    <property type="nucleotide sequence ID" value="NC_014023.1"/>
</dbReference>
<sequence length="263" mass="30449">MSNDLSFSIGKFSKKTGVSIRTLHYYDEIGLLKAQKDLSSGHRLYGEDHIVKLQKIIALILFLLGYNLEEIGLMLTNTSLNLNLKNTLIQQQKAFEKKKEHLDKVLKAINQTISLLDGQENVPSEILISLINNIQNEEDQRTWLEHFTSKEITDKVYNKSDEENLSLDREFIDLSREVKRLVGKPVHDPEVQELANKHLQASLKYVGEEAMHAFGQLEDEEIRDFQSMMASPYTEEEEKWLDQVIEYYMVQNGMYNPNQNNGK</sequence>
<geneLocation type="plasmid" evidence="3 4">
    <name>pBM700</name>
</geneLocation>
<dbReference type="AlphaFoldDB" id="D5E445"/>
<dbReference type="PROSITE" id="PS00552">
    <property type="entry name" value="HTH_MERR_1"/>
    <property type="match status" value="1"/>
</dbReference>
<dbReference type="InterPro" id="IPR047057">
    <property type="entry name" value="MerR_fam"/>
</dbReference>
<dbReference type="Pfam" id="PF00376">
    <property type="entry name" value="MerR"/>
    <property type="match status" value="1"/>
</dbReference>
<dbReference type="SUPFAM" id="SSF46955">
    <property type="entry name" value="Putative DNA-binding domain"/>
    <property type="match status" value="1"/>
</dbReference>
<reference evidence="3 4" key="1">
    <citation type="journal article" date="2011" name="J. Bacteriol.">
        <title>Genome sequences of the biotechnologically important Bacillus megaterium strains QM B1551 and DSM319.</title>
        <authorList>
            <person name="Eppinger M."/>
            <person name="Bunk B."/>
            <person name="Johns M.A."/>
            <person name="Edirisinghe J.N."/>
            <person name="Kutumbaka K.K."/>
            <person name="Koenig S.S."/>
            <person name="Huot Creasy H."/>
            <person name="Rosovitz M.J."/>
            <person name="Riley D.R."/>
            <person name="Daugherty S."/>
            <person name="Martin M."/>
            <person name="Elbourne L.D."/>
            <person name="Paulsen I."/>
            <person name="Biedendieck R."/>
            <person name="Braun C."/>
            <person name="Grayburn S."/>
            <person name="Dhingra S."/>
            <person name="Lukyanchuk V."/>
            <person name="Ball B."/>
            <person name="Ul-Qamar R."/>
            <person name="Seibel J."/>
            <person name="Bremer E."/>
            <person name="Jahn D."/>
            <person name="Ravel J."/>
            <person name="Vary P.S."/>
        </authorList>
    </citation>
    <scope>NUCLEOTIDE SEQUENCE [LARGE SCALE GENOMIC DNA]</scope>
    <source>
        <strain evidence="4">ATCC 12872 / QMB1551</strain>
        <plasmid evidence="3">pBM700</plasmid>
    </source>
</reference>
<evidence type="ECO:0000313" key="4">
    <source>
        <dbReference type="Proteomes" id="UP000000935"/>
    </source>
</evidence>
<dbReference type="Gene3D" id="1.10.1660.10">
    <property type="match status" value="1"/>
</dbReference>
<dbReference type="InterPro" id="IPR000551">
    <property type="entry name" value="MerR-type_HTH_dom"/>
</dbReference>
<dbReference type="HOGENOM" id="CLU_060077_0_4_9"/>
<keyword evidence="4" id="KW-1185">Reference proteome</keyword>
<dbReference type="SMART" id="SM00422">
    <property type="entry name" value="HTH_MERR"/>
    <property type="match status" value="1"/>
</dbReference>
<keyword evidence="1" id="KW-0238">DNA-binding</keyword>
<evidence type="ECO:0000313" key="3">
    <source>
        <dbReference type="EMBL" id="ADE72570.1"/>
    </source>
</evidence>
<dbReference type="InterPro" id="IPR009061">
    <property type="entry name" value="DNA-bd_dom_put_sf"/>
</dbReference>
<dbReference type="Proteomes" id="UP000000935">
    <property type="component" value="Plasmid pBM700"/>
</dbReference>
<feature type="domain" description="HTH merR-type" evidence="2">
    <location>
        <begin position="6"/>
        <end position="77"/>
    </location>
</feature>
<dbReference type="PANTHER" id="PTHR30204">
    <property type="entry name" value="REDOX-CYCLING DRUG-SENSING TRANSCRIPTIONAL ACTIVATOR SOXR"/>
    <property type="match status" value="1"/>
</dbReference>
<dbReference type="PROSITE" id="PS50937">
    <property type="entry name" value="HTH_MERR_2"/>
    <property type="match status" value="1"/>
</dbReference>
<dbReference type="PANTHER" id="PTHR30204:SF96">
    <property type="entry name" value="CHROMOSOME-ANCHORING PROTEIN RACA"/>
    <property type="match status" value="1"/>
</dbReference>
<dbReference type="Gene3D" id="6.10.250.360">
    <property type="match status" value="1"/>
</dbReference>
<keyword evidence="3" id="KW-0614">Plasmid</keyword>